<dbReference type="Proteomes" id="UP000600449">
    <property type="component" value="Unassembled WGS sequence"/>
</dbReference>
<reference evidence="1 2" key="1">
    <citation type="journal article" date="2014" name="Int. J. Syst. Evol. Microbiol.">
        <title>Complete genome sequence of Corynebacterium casei LMG S-19264T (=DSM 44701T), isolated from a smear-ripened cheese.</title>
        <authorList>
            <consortium name="US DOE Joint Genome Institute (JGI-PGF)"/>
            <person name="Walter F."/>
            <person name="Albersmeier A."/>
            <person name="Kalinowski J."/>
            <person name="Ruckert C."/>
        </authorList>
    </citation>
    <scope>NUCLEOTIDE SEQUENCE [LARGE SCALE GENOMIC DNA]</scope>
    <source>
        <strain evidence="1 2">CGMCC 1.9161</strain>
    </source>
</reference>
<keyword evidence="2" id="KW-1185">Reference proteome</keyword>
<accession>A0A917QKD3</accession>
<comment type="caution">
    <text evidence="1">The sequence shown here is derived from an EMBL/GenBank/DDBJ whole genome shotgun (WGS) entry which is preliminary data.</text>
</comment>
<dbReference type="EMBL" id="BMMF01000017">
    <property type="protein sequence ID" value="GGK53464.1"/>
    <property type="molecule type" value="Genomic_DNA"/>
</dbReference>
<gene>
    <name evidence="1" type="ORF">GCM10011322_45380</name>
</gene>
<dbReference type="AlphaFoldDB" id="A0A917QKD3"/>
<evidence type="ECO:0000313" key="1">
    <source>
        <dbReference type="EMBL" id="GGK53464.1"/>
    </source>
</evidence>
<name>A0A917QKD3_9HYPH</name>
<organism evidence="1 2">
    <name type="scientific">Salinarimonas ramus</name>
    <dbReference type="NCBI Taxonomy" id="690164"/>
    <lineage>
        <taxon>Bacteria</taxon>
        <taxon>Pseudomonadati</taxon>
        <taxon>Pseudomonadota</taxon>
        <taxon>Alphaproteobacteria</taxon>
        <taxon>Hyphomicrobiales</taxon>
        <taxon>Salinarimonadaceae</taxon>
        <taxon>Salinarimonas</taxon>
    </lineage>
</organism>
<proteinExistence type="predicted"/>
<protein>
    <submittedName>
        <fullName evidence="1">Uncharacterized protein</fullName>
    </submittedName>
</protein>
<sequence>MASANQANTLPTTRFTPLNARINPATTCTASLPRDAASRVVPSLARTLPASVVRAVRNRASPHAPCL</sequence>
<evidence type="ECO:0000313" key="2">
    <source>
        <dbReference type="Proteomes" id="UP000600449"/>
    </source>
</evidence>